<evidence type="ECO:0008006" key="3">
    <source>
        <dbReference type="Google" id="ProtNLM"/>
    </source>
</evidence>
<evidence type="ECO:0000313" key="2">
    <source>
        <dbReference type="Proteomes" id="UP000286715"/>
    </source>
</evidence>
<dbReference type="EMBL" id="BHZE01000005">
    <property type="protein sequence ID" value="GCD77265.1"/>
    <property type="molecule type" value="Genomic_DNA"/>
</dbReference>
<gene>
    <name evidence="1" type="ORF">JCM31826_07470</name>
</gene>
<name>A0A401XJQ3_9FLAO</name>
<proteinExistence type="predicted"/>
<dbReference type="Gene3D" id="3.30.420.260">
    <property type="match status" value="1"/>
</dbReference>
<comment type="caution">
    <text evidence="1">The sequence shown here is derived from an EMBL/GenBank/DDBJ whole genome shotgun (WGS) entry which is preliminary data.</text>
</comment>
<evidence type="ECO:0000313" key="1">
    <source>
        <dbReference type="EMBL" id="GCD77265.1"/>
    </source>
</evidence>
<reference evidence="1 2" key="1">
    <citation type="submission" date="2018-11" db="EMBL/GenBank/DDBJ databases">
        <title>Schleiferia aggregans sp. nov., a moderately thermophilic heterotrophic bacterium isolated from microbial mats at a terrestrial hot spring.</title>
        <authorList>
            <person name="Iino T."/>
            <person name="Ohkuma M."/>
            <person name="Haruta S."/>
        </authorList>
    </citation>
    <scope>NUCLEOTIDE SEQUENCE [LARGE SCALE GENOMIC DNA]</scope>
    <source>
        <strain evidence="1 2">LA</strain>
    </source>
</reference>
<sequence length="257" mass="29679">MSIRIKPDGISFLTVSHSQRKVLYYRNFAVDNTPVKIKLLEKAILNEQPYLLYAEAIKWSFYAEQFTIVPESLYDAKLNYYYLNYTCDVKENELIAAVYSDVVKAYFVFGIDNQLNEFITKYSPTRFKLANVTVADRLLRMQEITGLGVYVDLLKDGFFILIGNKGRLMLYNFFKKETPEDVAYHVLFCMEQFGLNPEKIPVYLSGYVSEGDPNHKILSKFIKNCEFSALPKGVDFHPLAGDKSLHHIAFTQIIELL</sequence>
<accession>A0A401XJQ3</accession>
<dbReference type="Pfam" id="PF12864">
    <property type="entry name" value="DUF3822"/>
    <property type="match status" value="1"/>
</dbReference>
<dbReference type="AlphaFoldDB" id="A0A401XJQ3"/>
<dbReference type="CDD" id="cd24013">
    <property type="entry name" value="ASKHA_ATPase_BT3980-like"/>
    <property type="match status" value="1"/>
</dbReference>
<dbReference type="Proteomes" id="UP000286715">
    <property type="component" value="Unassembled WGS sequence"/>
</dbReference>
<organism evidence="1 2">
    <name type="scientific">Thermaurantimonas aggregans</name>
    <dbReference type="NCBI Taxonomy" id="2173829"/>
    <lineage>
        <taxon>Bacteria</taxon>
        <taxon>Pseudomonadati</taxon>
        <taxon>Bacteroidota</taxon>
        <taxon>Flavobacteriia</taxon>
        <taxon>Flavobacteriales</taxon>
        <taxon>Schleiferiaceae</taxon>
        <taxon>Thermaurantimonas</taxon>
    </lineage>
</organism>
<dbReference type="RefSeq" id="WP_124397325.1">
    <property type="nucleotide sequence ID" value="NZ_BHZE01000005.1"/>
</dbReference>
<protein>
    <recommendedName>
        <fullName evidence="3">DUF3822 domain-containing protein</fullName>
    </recommendedName>
</protein>
<dbReference type="Gene3D" id="3.30.420.250">
    <property type="match status" value="1"/>
</dbReference>
<dbReference type="InterPro" id="IPR024213">
    <property type="entry name" value="DUF3822"/>
</dbReference>
<keyword evidence="2" id="KW-1185">Reference proteome</keyword>